<evidence type="ECO:0000313" key="1">
    <source>
        <dbReference type="EMBL" id="KHE93951.1"/>
    </source>
</evidence>
<protein>
    <submittedName>
        <fullName evidence="1">Uncharacterized protein</fullName>
    </submittedName>
</protein>
<reference evidence="1 2" key="1">
    <citation type="submission" date="2014-10" db="EMBL/GenBank/DDBJ databases">
        <title>Draft genome of anammox bacterium scalindua brodae, obtained using differential coverage binning of sequence data from two enrichment reactors.</title>
        <authorList>
            <person name="Speth D.R."/>
            <person name="Russ L."/>
            <person name="Kartal B."/>
            <person name="Op den Camp H.J."/>
            <person name="Dutilh B.E."/>
            <person name="Jetten M.S."/>
        </authorList>
    </citation>
    <scope>NUCLEOTIDE SEQUENCE [LARGE SCALE GENOMIC DNA]</scope>
    <source>
        <strain evidence="1">RU1</strain>
    </source>
</reference>
<gene>
    <name evidence="1" type="ORF">SCABRO_00271</name>
</gene>
<evidence type="ECO:0000313" key="2">
    <source>
        <dbReference type="Proteomes" id="UP000030652"/>
    </source>
</evidence>
<accession>A0A0B0EQ31</accession>
<organism evidence="1 2">
    <name type="scientific">Candidatus Scalindua brodae</name>
    <dbReference type="NCBI Taxonomy" id="237368"/>
    <lineage>
        <taxon>Bacteria</taxon>
        <taxon>Pseudomonadati</taxon>
        <taxon>Planctomycetota</taxon>
        <taxon>Candidatus Brocadiia</taxon>
        <taxon>Candidatus Brocadiales</taxon>
        <taxon>Candidatus Scalinduaceae</taxon>
        <taxon>Candidatus Scalindua</taxon>
    </lineage>
</organism>
<comment type="caution">
    <text evidence="1">The sequence shown here is derived from an EMBL/GenBank/DDBJ whole genome shotgun (WGS) entry which is preliminary data.</text>
</comment>
<dbReference type="AlphaFoldDB" id="A0A0B0EQ31"/>
<name>A0A0B0EQ31_9BACT</name>
<dbReference type="Proteomes" id="UP000030652">
    <property type="component" value="Unassembled WGS sequence"/>
</dbReference>
<proteinExistence type="predicted"/>
<sequence>MRLSSDSVFRKLNNLYARLNGTISVFMNPDSGLLSENPILRKFISYQFTSQIRAKFLLIPAVIISGTLGACLTTLNGEEVKTDDNSMEKVTAYRNPFSLPSGVRFEEKAETVGSYSEYAEWKEGVVASSVNGIFQGGNIVRANINGVWVKEGDWVGEEQVMEIETENVVLLGKENEKRNLSLRGAEDELGVIKYVY</sequence>
<dbReference type="EMBL" id="JRYO01000025">
    <property type="protein sequence ID" value="KHE93951.1"/>
    <property type="molecule type" value="Genomic_DNA"/>
</dbReference>